<dbReference type="Proteomes" id="UP001497516">
    <property type="component" value="Chromosome 10"/>
</dbReference>
<gene>
    <name evidence="2" type="ORF">LTRI10_LOCUS7930</name>
</gene>
<evidence type="ECO:0000313" key="2">
    <source>
        <dbReference type="EMBL" id="CAL1360496.1"/>
    </source>
</evidence>
<organism evidence="2 3">
    <name type="scientific">Linum trigynum</name>
    <dbReference type="NCBI Taxonomy" id="586398"/>
    <lineage>
        <taxon>Eukaryota</taxon>
        <taxon>Viridiplantae</taxon>
        <taxon>Streptophyta</taxon>
        <taxon>Embryophyta</taxon>
        <taxon>Tracheophyta</taxon>
        <taxon>Spermatophyta</taxon>
        <taxon>Magnoliopsida</taxon>
        <taxon>eudicotyledons</taxon>
        <taxon>Gunneridae</taxon>
        <taxon>Pentapetalae</taxon>
        <taxon>rosids</taxon>
        <taxon>fabids</taxon>
        <taxon>Malpighiales</taxon>
        <taxon>Linaceae</taxon>
        <taxon>Linum</taxon>
    </lineage>
</organism>
<feature type="region of interest" description="Disordered" evidence="1">
    <location>
        <begin position="1"/>
        <end position="38"/>
    </location>
</feature>
<keyword evidence="3" id="KW-1185">Reference proteome</keyword>
<dbReference type="AlphaFoldDB" id="A0AAV2CY80"/>
<evidence type="ECO:0000256" key="1">
    <source>
        <dbReference type="SAM" id="MobiDB-lite"/>
    </source>
</evidence>
<dbReference type="EMBL" id="OZ034814">
    <property type="protein sequence ID" value="CAL1360496.1"/>
    <property type="molecule type" value="Genomic_DNA"/>
</dbReference>
<name>A0AAV2CY80_9ROSI</name>
<feature type="compositionally biased region" description="Polar residues" evidence="1">
    <location>
        <begin position="1"/>
        <end position="11"/>
    </location>
</feature>
<sequence length="158" mass="17464">MLSITASLSPPTNSPHPGLASLSLPSNTDPSLSSSHLCSPQFEPPNSIYSPFPLDFPTYIEPDFQTSQQRMGEQVVDFTLSSPPFDFESLASCSQILGELFKLRIEDGKSNELVVEHVQRYASLTYERRKKAHKSNTEMEIHRLGPLVNSIQGREAGG</sequence>
<proteinExistence type="predicted"/>
<evidence type="ECO:0000313" key="3">
    <source>
        <dbReference type="Proteomes" id="UP001497516"/>
    </source>
</evidence>
<reference evidence="2 3" key="1">
    <citation type="submission" date="2024-04" db="EMBL/GenBank/DDBJ databases">
        <authorList>
            <person name="Fracassetti M."/>
        </authorList>
    </citation>
    <scope>NUCLEOTIDE SEQUENCE [LARGE SCALE GENOMIC DNA]</scope>
</reference>
<accession>A0AAV2CY80</accession>
<protein>
    <submittedName>
        <fullName evidence="2">Uncharacterized protein</fullName>
    </submittedName>
</protein>
<feature type="compositionally biased region" description="Polar residues" evidence="1">
    <location>
        <begin position="23"/>
        <end position="38"/>
    </location>
</feature>